<dbReference type="SUPFAM" id="SSF52799">
    <property type="entry name" value="(Phosphotyrosine protein) phosphatases II"/>
    <property type="match status" value="1"/>
</dbReference>
<feature type="binding site" evidence="3">
    <location>
        <begin position="413"/>
        <end position="419"/>
    </location>
    <ligand>
        <name>substrate</name>
    </ligand>
</feature>
<dbReference type="Proteomes" id="UP001220324">
    <property type="component" value="Unassembled WGS sequence"/>
</dbReference>
<dbReference type="Pfam" id="PF21098">
    <property type="entry name" value="PH-GRAM_MTMR6-like"/>
    <property type="match status" value="1"/>
</dbReference>
<evidence type="ECO:0000313" key="6">
    <source>
        <dbReference type="EMBL" id="KAJ5545951.1"/>
    </source>
</evidence>
<feature type="region of interest" description="Disordered" evidence="4">
    <location>
        <begin position="504"/>
        <end position="542"/>
    </location>
</feature>
<dbReference type="InterPro" id="IPR030564">
    <property type="entry name" value="Myotubularin"/>
</dbReference>
<dbReference type="InterPro" id="IPR011993">
    <property type="entry name" value="PH-like_dom_sf"/>
</dbReference>
<evidence type="ECO:0000256" key="4">
    <source>
        <dbReference type="SAM" id="MobiDB-lite"/>
    </source>
</evidence>
<dbReference type="PROSITE" id="PS51339">
    <property type="entry name" value="PPASE_MYOTUBULARIN"/>
    <property type="match status" value="1"/>
</dbReference>
<dbReference type="InterPro" id="IPR029021">
    <property type="entry name" value="Prot-tyrosine_phosphatase-like"/>
</dbReference>
<dbReference type="InterPro" id="IPR048994">
    <property type="entry name" value="PH-GRAM_MTMR6-9"/>
</dbReference>
<evidence type="ECO:0000256" key="3">
    <source>
        <dbReference type="PIRSR" id="PIRSR630564-2"/>
    </source>
</evidence>
<name>A0AAD6D137_9EURO</name>
<sequence>MDKTQVAKVDNVTLARRGEQVDGTLHLTPHHLIFSHFPPLSSEDQAKGLTIRPKELWITYPIIAFGTLRLAPAASRQLSSIRLRCRDFTFVCFYFANEHKAREVFESIKQWTCKSGRLDKLYAFTYQPLLAEKEFNGWEIYNPRKEWMRQGVLKESSGWRISDINTDYSFSPTYPALIAVPSSISDNTINYAGRYRSRARIPALTYFHPVNNCTITRSSQPLVGVRQNRSIQDEKLLATIFSTSRSERPLASFSHPNLENEQSDSSHGSSEWNEAGPDMSNAEDVKDDMLAAARGNSEDERMIYGAQQQNLIVDARPTVNAYAMQAVGMGSENMDNYKFATKVYLGIDNIHVMRDSLNKVVDSLKETDVTPLGPNRDQLARSGWLKHIAGILEGAKVITGQVGLQHSHVLIHCSDGWDRTSQLSALSQVCLDPYFRTLEGFMVLVEKDWLSFGHMFRHRSGHLNSEKWFQIENERIGGDNNRGFESSGAGQALENAFRSAKGFFGRDNNSRDSLQESDGEMLSYDSDTPTKKPSPSSAPRSIVAEKEVTKVKETSPVFHQFLDATYQLLHQYPTRFEFNERFLRRLLYHLYSCQFGTFLFNNEKERVDTKAKERTRSVWDWFLARREQFMNPLYDPEVDDHKRGQERLLFPRPKDTRWWAESFGRADEEMNGPRLSDASPATGYDSPGAIRTPIVTGIETAQDTVTTEASSTNVSNVAASGLAAVTSGLSNLSILKNHQSEPKGEESLKEVEVEMQ</sequence>
<dbReference type="PROSITE" id="PS00383">
    <property type="entry name" value="TYR_PHOSPHATASE_1"/>
    <property type="match status" value="1"/>
</dbReference>
<dbReference type="EMBL" id="JAQIZZ010000003">
    <property type="protein sequence ID" value="KAJ5545951.1"/>
    <property type="molecule type" value="Genomic_DNA"/>
</dbReference>
<dbReference type="GO" id="GO:0016020">
    <property type="term" value="C:membrane"/>
    <property type="evidence" value="ECO:0007669"/>
    <property type="project" value="TreeGrafter"/>
</dbReference>
<reference evidence="6 7" key="1">
    <citation type="journal article" date="2023" name="IMA Fungus">
        <title>Comparative genomic study of the Penicillium genus elucidates a diverse pangenome and 15 lateral gene transfer events.</title>
        <authorList>
            <person name="Petersen C."/>
            <person name="Sorensen T."/>
            <person name="Nielsen M.R."/>
            <person name="Sondergaard T.E."/>
            <person name="Sorensen J.L."/>
            <person name="Fitzpatrick D.A."/>
            <person name="Frisvad J.C."/>
            <person name="Nielsen K.L."/>
        </authorList>
    </citation>
    <scope>NUCLEOTIDE SEQUENCE [LARGE SCALE GENOMIC DNA]</scope>
    <source>
        <strain evidence="6 7">IBT 35679</strain>
    </source>
</reference>
<evidence type="ECO:0000313" key="7">
    <source>
        <dbReference type="Proteomes" id="UP001220324"/>
    </source>
</evidence>
<dbReference type="GO" id="GO:0005737">
    <property type="term" value="C:cytoplasm"/>
    <property type="evidence" value="ECO:0007669"/>
    <property type="project" value="TreeGrafter"/>
</dbReference>
<dbReference type="Pfam" id="PF06602">
    <property type="entry name" value="Myotub-related"/>
    <property type="match status" value="1"/>
</dbReference>
<evidence type="ECO:0000256" key="2">
    <source>
        <dbReference type="PIRSR" id="PIRSR630564-1"/>
    </source>
</evidence>
<dbReference type="GO" id="GO:0004438">
    <property type="term" value="F:phosphatidylinositol-3-phosphate phosphatase activity"/>
    <property type="evidence" value="ECO:0007669"/>
    <property type="project" value="TreeGrafter"/>
</dbReference>
<feature type="active site" description="Phosphocysteine intermediate" evidence="2">
    <location>
        <position position="413"/>
    </location>
</feature>
<dbReference type="InterPro" id="IPR016130">
    <property type="entry name" value="Tyr_Pase_AS"/>
</dbReference>
<evidence type="ECO:0000259" key="5">
    <source>
        <dbReference type="PROSITE" id="PS51339"/>
    </source>
</evidence>
<dbReference type="SUPFAM" id="SSF50729">
    <property type="entry name" value="PH domain-like"/>
    <property type="match status" value="1"/>
</dbReference>
<dbReference type="PANTHER" id="PTHR10807:SF128">
    <property type="entry name" value="PHOSPHATIDYLINOSITOL-3,5-BISPHOSPHATE 3-PHOSPHATASE"/>
    <property type="match status" value="1"/>
</dbReference>
<comment type="similarity">
    <text evidence="1">Belongs to the protein-tyrosine phosphatase family. Non-receptor class myotubularin subfamily.</text>
</comment>
<feature type="compositionally biased region" description="Low complexity" evidence="4">
    <location>
        <begin position="525"/>
        <end position="539"/>
    </location>
</feature>
<feature type="binding site" evidence="3">
    <location>
        <begin position="349"/>
        <end position="350"/>
    </location>
    <ligand>
        <name>substrate</name>
    </ligand>
</feature>
<feature type="compositionally biased region" description="Polar residues" evidence="4">
    <location>
        <begin position="254"/>
        <end position="272"/>
    </location>
</feature>
<accession>A0AAD6D137</accession>
<comment type="caution">
    <text evidence="6">The sequence shown here is derived from an EMBL/GenBank/DDBJ whole genome shotgun (WGS) entry which is preliminary data.</text>
</comment>
<keyword evidence="7" id="KW-1185">Reference proteome</keyword>
<dbReference type="AlphaFoldDB" id="A0AAD6D137"/>
<feature type="region of interest" description="Disordered" evidence="4">
    <location>
        <begin position="248"/>
        <end position="282"/>
    </location>
</feature>
<gene>
    <name evidence="6" type="ORF">N7494_003536</name>
</gene>
<dbReference type="GO" id="GO:0046856">
    <property type="term" value="P:phosphatidylinositol dephosphorylation"/>
    <property type="evidence" value="ECO:0007669"/>
    <property type="project" value="TreeGrafter"/>
</dbReference>
<protein>
    <recommendedName>
        <fullName evidence="5">Myotubularin phosphatase domain-containing protein</fullName>
    </recommendedName>
</protein>
<evidence type="ECO:0000256" key="1">
    <source>
        <dbReference type="ARBA" id="ARBA00007471"/>
    </source>
</evidence>
<dbReference type="PANTHER" id="PTHR10807">
    <property type="entry name" value="MYOTUBULARIN-RELATED"/>
    <property type="match status" value="1"/>
</dbReference>
<dbReference type="Gene3D" id="2.30.29.30">
    <property type="entry name" value="Pleckstrin-homology domain (PH domain)/Phosphotyrosine-binding domain (PTB)"/>
    <property type="match status" value="1"/>
</dbReference>
<proteinExistence type="inferred from homology"/>
<feature type="region of interest" description="Disordered" evidence="4">
    <location>
        <begin position="669"/>
        <end position="688"/>
    </location>
</feature>
<feature type="domain" description="Myotubularin phosphatase" evidence="5">
    <location>
        <begin position="137"/>
        <end position="663"/>
    </location>
</feature>
<dbReference type="InterPro" id="IPR010569">
    <property type="entry name" value="Myotubularin-like_Pase_dom"/>
</dbReference>
<organism evidence="6 7">
    <name type="scientific">Penicillium frequentans</name>
    <dbReference type="NCBI Taxonomy" id="3151616"/>
    <lineage>
        <taxon>Eukaryota</taxon>
        <taxon>Fungi</taxon>
        <taxon>Dikarya</taxon>
        <taxon>Ascomycota</taxon>
        <taxon>Pezizomycotina</taxon>
        <taxon>Eurotiomycetes</taxon>
        <taxon>Eurotiomycetidae</taxon>
        <taxon>Eurotiales</taxon>
        <taxon>Aspergillaceae</taxon>
        <taxon>Penicillium</taxon>
    </lineage>
</organism>